<proteinExistence type="predicted"/>
<dbReference type="Proteomes" id="UP000812277">
    <property type="component" value="Unassembled WGS sequence"/>
</dbReference>
<dbReference type="RefSeq" id="WP_219870699.1">
    <property type="nucleotide sequence ID" value="NZ_JAHZIJ010000001.1"/>
</dbReference>
<protein>
    <submittedName>
        <fullName evidence="2">Uncharacterized protein</fullName>
    </submittedName>
</protein>
<gene>
    <name evidence="2" type="ORF">K0T92_01780</name>
</gene>
<keyword evidence="1" id="KW-0812">Transmembrane</keyword>
<evidence type="ECO:0000313" key="2">
    <source>
        <dbReference type="EMBL" id="MBW7473471.1"/>
    </source>
</evidence>
<reference evidence="2 3" key="1">
    <citation type="submission" date="2021-07" db="EMBL/GenBank/DDBJ databases">
        <title>Paenibacillus radiodurans sp. nov., isolated from the southeastern edge of Tengger Desert.</title>
        <authorList>
            <person name="Zhang G."/>
        </authorList>
    </citation>
    <scope>NUCLEOTIDE SEQUENCE [LARGE SCALE GENOMIC DNA]</scope>
    <source>
        <strain evidence="2 3">DT7-4</strain>
    </source>
</reference>
<evidence type="ECO:0000313" key="3">
    <source>
        <dbReference type="Proteomes" id="UP000812277"/>
    </source>
</evidence>
<keyword evidence="3" id="KW-1185">Reference proteome</keyword>
<accession>A0ABS7D122</accession>
<keyword evidence="1" id="KW-1133">Transmembrane helix</keyword>
<evidence type="ECO:0000256" key="1">
    <source>
        <dbReference type="SAM" id="Phobius"/>
    </source>
</evidence>
<name>A0ABS7D122_9BACL</name>
<feature type="transmembrane region" description="Helical" evidence="1">
    <location>
        <begin position="34"/>
        <end position="54"/>
    </location>
</feature>
<sequence length="69" mass="7830">MKVRELLSRSKHSKSGARRLLELSDEVTNILKKIIFMLLLAVMLSQLALQIPAVRNWVTGVDRLEGVPF</sequence>
<dbReference type="EMBL" id="JAHZIJ010000001">
    <property type="protein sequence ID" value="MBW7473471.1"/>
    <property type="molecule type" value="Genomic_DNA"/>
</dbReference>
<keyword evidence="1" id="KW-0472">Membrane</keyword>
<organism evidence="2 3">
    <name type="scientific">Paenibacillus oenotherae</name>
    <dbReference type="NCBI Taxonomy" id="1435645"/>
    <lineage>
        <taxon>Bacteria</taxon>
        <taxon>Bacillati</taxon>
        <taxon>Bacillota</taxon>
        <taxon>Bacilli</taxon>
        <taxon>Bacillales</taxon>
        <taxon>Paenibacillaceae</taxon>
        <taxon>Paenibacillus</taxon>
    </lineage>
</organism>
<comment type="caution">
    <text evidence="2">The sequence shown here is derived from an EMBL/GenBank/DDBJ whole genome shotgun (WGS) entry which is preliminary data.</text>
</comment>